<organism evidence="1 2">
    <name type="scientific">Mycobacterium numidiamassiliense</name>
    <dbReference type="NCBI Taxonomy" id="1841861"/>
    <lineage>
        <taxon>Bacteria</taxon>
        <taxon>Bacillati</taxon>
        <taxon>Actinomycetota</taxon>
        <taxon>Actinomycetes</taxon>
        <taxon>Mycobacteriales</taxon>
        <taxon>Mycobacteriaceae</taxon>
        <taxon>Mycobacterium</taxon>
    </lineage>
</organism>
<dbReference type="Proteomes" id="UP000240424">
    <property type="component" value="Unassembled WGS sequence"/>
</dbReference>
<gene>
    <name evidence="1" type="ORF">MNAB215_5579</name>
</gene>
<name>A0A2U3PHY1_9MYCO</name>
<dbReference type="AlphaFoldDB" id="A0A2U3PHY1"/>
<dbReference type="OrthoDB" id="4736025at2"/>
<accession>A0A2U3PHY1</accession>
<dbReference type="RefSeq" id="WP_131829176.1">
    <property type="nucleotide sequence ID" value="NZ_FUEZ01000004.1"/>
</dbReference>
<sequence>MASNTDEMIRDITSTALAAPMPIQHRILTLLNGVGVPMASSLLMVWRPEEHTVIDVRAVKSLVVYREIADPTPKPYPSYMEYVKVCRGISQRCARSLRTVDRALYRANGTSAEA</sequence>
<proteinExistence type="predicted"/>
<reference evidence="1 2" key="1">
    <citation type="submission" date="2017-01" db="EMBL/GenBank/DDBJ databases">
        <authorList>
            <consortium name="Urmite Genomes"/>
        </authorList>
    </citation>
    <scope>NUCLEOTIDE SEQUENCE [LARGE SCALE GENOMIC DNA]</scope>
    <source>
        <strain evidence="1 2">AB215</strain>
    </source>
</reference>
<protein>
    <submittedName>
        <fullName evidence="1">Uncharacterized protein</fullName>
    </submittedName>
</protein>
<keyword evidence="2" id="KW-1185">Reference proteome</keyword>
<evidence type="ECO:0000313" key="1">
    <source>
        <dbReference type="EMBL" id="SPM43353.1"/>
    </source>
</evidence>
<evidence type="ECO:0000313" key="2">
    <source>
        <dbReference type="Proteomes" id="UP000240424"/>
    </source>
</evidence>
<dbReference type="EMBL" id="FUEZ01000004">
    <property type="protein sequence ID" value="SPM43353.1"/>
    <property type="molecule type" value="Genomic_DNA"/>
</dbReference>